<gene>
    <name evidence="1" type="ORF">METZ01_LOCUS257584</name>
</gene>
<evidence type="ECO:0000313" key="1">
    <source>
        <dbReference type="EMBL" id="SVC04730.1"/>
    </source>
</evidence>
<protein>
    <submittedName>
        <fullName evidence="1">Uncharacterized protein</fullName>
    </submittedName>
</protein>
<organism evidence="1">
    <name type="scientific">marine metagenome</name>
    <dbReference type="NCBI Taxonomy" id="408172"/>
    <lineage>
        <taxon>unclassified sequences</taxon>
        <taxon>metagenomes</taxon>
        <taxon>ecological metagenomes</taxon>
    </lineage>
</organism>
<proteinExistence type="predicted"/>
<dbReference type="AlphaFoldDB" id="A0A382IY94"/>
<name>A0A382IY94_9ZZZZ</name>
<reference evidence="1" key="1">
    <citation type="submission" date="2018-05" db="EMBL/GenBank/DDBJ databases">
        <authorList>
            <person name="Lanie J.A."/>
            <person name="Ng W.-L."/>
            <person name="Kazmierczak K.M."/>
            <person name="Andrzejewski T.M."/>
            <person name="Davidsen T.M."/>
            <person name="Wayne K.J."/>
            <person name="Tettelin H."/>
            <person name="Glass J.I."/>
            <person name="Rusch D."/>
            <person name="Podicherti R."/>
            <person name="Tsui H.-C.T."/>
            <person name="Winkler M.E."/>
        </authorList>
    </citation>
    <scope>NUCLEOTIDE SEQUENCE</scope>
</reference>
<dbReference type="EMBL" id="UINC01070518">
    <property type="protein sequence ID" value="SVC04730.1"/>
    <property type="molecule type" value="Genomic_DNA"/>
</dbReference>
<sequence>MPFKKIHKKLEDKRKLLRGIGDTLGADPHKKMLKKSKRLGKKFDYGGKMFSAEAWKAD</sequence>
<accession>A0A382IY94</accession>